<keyword evidence="2" id="KW-0723">Serine/threonine-protein kinase</keyword>
<organism evidence="11 12">
    <name type="scientific">Bifidobacterium angulatum DSM 20098 = JCM 7096</name>
    <dbReference type="NCBI Taxonomy" id="518635"/>
    <lineage>
        <taxon>Bacteria</taxon>
        <taxon>Bacillati</taxon>
        <taxon>Actinomycetota</taxon>
        <taxon>Actinomycetes</taxon>
        <taxon>Bifidobacteriales</taxon>
        <taxon>Bifidobacteriaceae</taxon>
        <taxon>Bifidobacterium</taxon>
    </lineage>
</organism>
<keyword evidence="5 11" id="KW-0418">Kinase</keyword>
<feature type="domain" description="Protein kinase" evidence="10">
    <location>
        <begin position="25"/>
        <end position="283"/>
    </location>
</feature>
<dbReference type="InterPro" id="IPR008271">
    <property type="entry name" value="Ser/Thr_kinase_AS"/>
</dbReference>
<name>C4FGD8_9BIFI</name>
<evidence type="ECO:0000256" key="1">
    <source>
        <dbReference type="ARBA" id="ARBA00012513"/>
    </source>
</evidence>
<accession>C4FGD8</accession>
<protein>
    <recommendedName>
        <fullName evidence="1">non-specific serine/threonine protein kinase</fullName>
        <ecNumber evidence="1">2.7.11.1</ecNumber>
    </recommendedName>
</protein>
<dbReference type="STRING" id="1683.Bang102_000205"/>
<dbReference type="GO" id="GO:0005524">
    <property type="term" value="F:ATP binding"/>
    <property type="evidence" value="ECO:0007669"/>
    <property type="project" value="UniProtKB-UniRule"/>
</dbReference>
<dbReference type="PROSITE" id="PS50011">
    <property type="entry name" value="PROTEIN_KINASE_DOM"/>
    <property type="match status" value="1"/>
</dbReference>
<dbReference type="HOGENOM" id="CLU_000288_63_44_11"/>
<evidence type="ECO:0000256" key="4">
    <source>
        <dbReference type="ARBA" id="ARBA00022741"/>
    </source>
</evidence>
<reference evidence="11" key="1">
    <citation type="submission" date="2009-04" db="EMBL/GenBank/DDBJ databases">
        <authorList>
            <person name="Weinstock G."/>
            <person name="Sodergren E."/>
            <person name="Clifton S."/>
            <person name="Fulton L."/>
            <person name="Fulton B."/>
            <person name="Courtney L."/>
            <person name="Fronick C."/>
            <person name="Harrison M."/>
            <person name="Strong C."/>
            <person name="Farmer C."/>
            <person name="Delahaunty K."/>
            <person name="Markovic C."/>
            <person name="Hall O."/>
            <person name="Minx P."/>
            <person name="Tomlinson C."/>
            <person name="Mitreva M."/>
            <person name="Nelson J."/>
            <person name="Hou S."/>
            <person name="Wollam A."/>
            <person name="Pepin K.H."/>
            <person name="Johnson M."/>
            <person name="Bhonagiri V."/>
            <person name="Nash W.E."/>
            <person name="Warren W."/>
            <person name="Chinwalla A."/>
            <person name="Mardis E.R."/>
            <person name="Wilson R.K."/>
        </authorList>
    </citation>
    <scope>NUCLEOTIDE SEQUENCE [LARGE SCALE GENOMIC DNA]</scope>
    <source>
        <strain evidence="11">DSM 20098</strain>
    </source>
</reference>
<dbReference type="EMBL" id="ABYS02000009">
    <property type="protein sequence ID" value="EEP20833.1"/>
    <property type="molecule type" value="Genomic_DNA"/>
</dbReference>
<dbReference type="InterPro" id="IPR000719">
    <property type="entry name" value="Prot_kinase_dom"/>
</dbReference>
<keyword evidence="9" id="KW-0812">Transmembrane</keyword>
<dbReference type="SUPFAM" id="SSF56112">
    <property type="entry name" value="Protein kinase-like (PK-like)"/>
    <property type="match status" value="1"/>
</dbReference>
<feature type="region of interest" description="Disordered" evidence="8">
    <location>
        <begin position="301"/>
        <end position="332"/>
    </location>
</feature>
<keyword evidence="4 7" id="KW-0547">Nucleotide-binding</keyword>
<evidence type="ECO:0000256" key="7">
    <source>
        <dbReference type="PROSITE-ProRule" id="PRU10141"/>
    </source>
</evidence>
<feature type="binding site" evidence="7">
    <location>
        <position position="54"/>
    </location>
    <ligand>
        <name>ATP</name>
        <dbReference type="ChEBI" id="CHEBI:30616"/>
    </ligand>
</feature>
<keyword evidence="9" id="KW-1133">Transmembrane helix</keyword>
<dbReference type="GO" id="GO:0004674">
    <property type="term" value="F:protein serine/threonine kinase activity"/>
    <property type="evidence" value="ECO:0007669"/>
    <property type="project" value="UniProtKB-KW"/>
</dbReference>
<evidence type="ECO:0000313" key="11">
    <source>
        <dbReference type="EMBL" id="EEP20833.1"/>
    </source>
</evidence>
<evidence type="ECO:0000256" key="6">
    <source>
        <dbReference type="ARBA" id="ARBA00022840"/>
    </source>
</evidence>
<dbReference type="SMART" id="SM00220">
    <property type="entry name" value="S_TKc"/>
    <property type="match status" value="1"/>
</dbReference>
<evidence type="ECO:0000256" key="5">
    <source>
        <dbReference type="ARBA" id="ARBA00022777"/>
    </source>
</evidence>
<gene>
    <name evidence="11" type="ORF">BIFANG_03407</name>
</gene>
<dbReference type="eggNOG" id="COG0515">
    <property type="taxonomic scope" value="Bacteria"/>
</dbReference>
<dbReference type="Gene3D" id="1.10.510.10">
    <property type="entry name" value="Transferase(Phosphotransferase) domain 1"/>
    <property type="match status" value="1"/>
</dbReference>
<dbReference type="InterPro" id="IPR011009">
    <property type="entry name" value="Kinase-like_dom_sf"/>
</dbReference>
<dbReference type="PATRIC" id="fig|518635.7.peg.1259"/>
<feature type="transmembrane region" description="Helical" evidence="9">
    <location>
        <begin position="335"/>
        <end position="354"/>
    </location>
</feature>
<keyword evidence="3" id="KW-0808">Transferase</keyword>
<keyword evidence="6 7" id="KW-0067">ATP-binding</keyword>
<dbReference type="PANTHER" id="PTHR43289:SF6">
    <property type="entry name" value="SERINE_THREONINE-PROTEIN KINASE NEKL-3"/>
    <property type="match status" value="1"/>
</dbReference>
<evidence type="ECO:0000256" key="3">
    <source>
        <dbReference type="ARBA" id="ARBA00022679"/>
    </source>
</evidence>
<dbReference type="PANTHER" id="PTHR43289">
    <property type="entry name" value="MITOGEN-ACTIVATED PROTEIN KINASE KINASE KINASE 20-RELATED"/>
    <property type="match status" value="1"/>
</dbReference>
<evidence type="ECO:0000259" key="10">
    <source>
        <dbReference type="PROSITE" id="PS50011"/>
    </source>
</evidence>
<dbReference type="PROSITE" id="PS00107">
    <property type="entry name" value="PROTEIN_KINASE_ATP"/>
    <property type="match status" value="1"/>
</dbReference>
<dbReference type="InterPro" id="IPR017441">
    <property type="entry name" value="Protein_kinase_ATP_BS"/>
</dbReference>
<evidence type="ECO:0000256" key="8">
    <source>
        <dbReference type="SAM" id="MobiDB-lite"/>
    </source>
</evidence>
<evidence type="ECO:0000313" key="12">
    <source>
        <dbReference type="Proteomes" id="UP000006408"/>
    </source>
</evidence>
<sequence length="382" mass="41451">MWKERIMIKNTSPPLGSEPPTIDGFTFVRPIGSGSTANVYLYRQLDRNRPVAVKVGNVARHPQASARIAHEAHILGLLPQHPHILPLLAMGTAGSGLNYLVFEYASGGNCHSLLRTRETSCADMLRFGVKLADALCAVHRAGIVHRDIKPGNVLITAAGEPVLADFGTACSVYGADDACYSIPWSAPESLAHRKPCEGTDMYSLAALLYALLAGASPFEYGYRPRSSAQLRSIILSQPVPPLNRPDVPEPVELLLRRAMAKNPSDRFPSMPDFALELRRADLLVSSKRTMLSPVAEAPTGMAISSPRSAVPPRGRSATRSGHADRNRRSPWRKTPMAALSAIPLLLFLIVLAGTHTDSVQMPEPVHILDAEESNVQARMRIS</sequence>
<dbReference type="EC" id="2.7.11.1" evidence="1"/>
<dbReference type="Pfam" id="PF00069">
    <property type="entry name" value="Pkinase"/>
    <property type="match status" value="1"/>
</dbReference>
<dbReference type="CDD" id="cd14014">
    <property type="entry name" value="STKc_PknB_like"/>
    <property type="match status" value="1"/>
</dbReference>
<dbReference type="AlphaFoldDB" id="C4FGD8"/>
<evidence type="ECO:0000256" key="2">
    <source>
        <dbReference type="ARBA" id="ARBA00022527"/>
    </source>
</evidence>
<keyword evidence="9" id="KW-0472">Membrane</keyword>
<comment type="caution">
    <text evidence="11">The sequence shown here is derived from an EMBL/GenBank/DDBJ whole genome shotgun (WGS) entry which is preliminary data.</text>
</comment>
<dbReference type="Proteomes" id="UP000006408">
    <property type="component" value="Unassembled WGS sequence"/>
</dbReference>
<proteinExistence type="predicted"/>
<dbReference type="PROSITE" id="PS00108">
    <property type="entry name" value="PROTEIN_KINASE_ST"/>
    <property type="match status" value="1"/>
</dbReference>
<evidence type="ECO:0000256" key="9">
    <source>
        <dbReference type="SAM" id="Phobius"/>
    </source>
</evidence>
<keyword evidence="12" id="KW-1185">Reference proteome</keyword>